<evidence type="ECO:0000313" key="2">
    <source>
        <dbReference type="EMBL" id="RPA78779.1"/>
    </source>
</evidence>
<feature type="region of interest" description="Disordered" evidence="1">
    <location>
        <begin position="904"/>
        <end position="939"/>
    </location>
</feature>
<feature type="region of interest" description="Disordered" evidence="1">
    <location>
        <begin position="1"/>
        <end position="23"/>
    </location>
</feature>
<feature type="compositionally biased region" description="Basic and acidic residues" evidence="1">
    <location>
        <begin position="962"/>
        <end position="986"/>
    </location>
</feature>
<feature type="region of interest" description="Disordered" evidence="1">
    <location>
        <begin position="307"/>
        <end position="360"/>
    </location>
</feature>
<protein>
    <submittedName>
        <fullName evidence="2">Uncharacterized protein</fullName>
    </submittedName>
</protein>
<accession>A0A3N4HYM2</accession>
<feature type="region of interest" description="Disordered" evidence="1">
    <location>
        <begin position="951"/>
        <end position="993"/>
    </location>
</feature>
<evidence type="ECO:0000313" key="3">
    <source>
        <dbReference type="Proteomes" id="UP000275078"/>
    </source>
</evidence>
<proteinExistence type="predicted"/>
<organism evidence="2 3">
    <name type="scientific">Ascobolus immersus RN42</name>
    <dbReference type="NCBI Taxonomy" id="1160509"/>
    <lineage>
        <taxon>Eukaryota</taxon>
        <taxon>Fungi</taxon>
        <taxon>Dikarya</taxon>
        <taxon>Ascomycota</taxon>
        <taxon>Pezizomycotina</taxon>
        <taxon>Pezizomycetes</taxon>
        <taxon>Pezizales</taxon>
        <taxon>Ascobolaceae</taxon>
        <taxon>Ascobolus</taxon>
    </lineage>
</organism>
<dbReference type="EMBL" id="ML119707">
    <property type="protein sequence ID" value="RPA78779.1"/>
    <property type="molecule type" value="Genomic_DNA"/>
</dbReference>
<evidence type="ECO:0000256" key="1">
    <source>
        <dbReference type="SAM" id="MobiDB-lite"/>
    </source>
</evidence>
<sequence>MAFFSPHGTNSDNGTPGPEPPPTAIALNSAGGAMATMRSTPTALLAPCQKRTAEGAGFGEGESRMLHPPGLYRSFGAANWCTNTIPFAAPKIADVVPAAVQSSSLQALLKRDAELVKDRFVGDWLAKTVASLDIPSFERTDTNGLQVDASRALTDRDDGSGPNSSSSLHPSLSNLPATTFTSESDGPAAMDFQRSDAAEAEEGEILERRTALRSASNSLPSKPAFCFSPHTPQVRGTDTEAKAAVRPLAGTKTIMRSGLFGLDKVSDARSTFSDGRICFPVFGEASMPKSPLDTGAHSMAFFPSKLRSSTASKDPDLSASRVSPDSSPPVATAPEKCSRSSFTAESAISPHVQPIGTTSMTSTKESRFVAAGTAFAVAHASDTTRETVSNAPTVSQNEDEQEKTTCLKPSGPKDKPSTTEGAFAKPMTPQQSQTTGSSPAASTAPPQEGFGGDLQLPPFDTAKLTTSEHQNKSLKNKKKTKARVTKAVAGCHTSSTAAGSVSGIAGSATAQAQGCSTAPSRLHARLQNIEQSESAGGTLRIGEEVSPHPDITSFPVPSENVPISSLPGVLLQFIRQKKNQKEARRPLDAAFAKMCPAEKKAFDLWYNTTPSCKKNITPMYKAAFNWNSCAVEANEAPATTSKFRRMRQLEALRRMYNDKKERLNFRNLEWIRIHECGGDVPLWSVVLAAVKIMDAEDEFFRATGRRVSVNLHSDGKEDDYRPPSSQSELEARWREKLTLEYEHLQKVISMSEKIRDTAKAELQKRVETVETHLQSIRSLTIKYEERLGISRSAAQLATRVPTTSMTVPPTSRPSVHVQPNPGNTVPRPTAHPPINIPVGNMPPPPIPAHAWRVPETTSQKTIQYPPTPAFGGNISAITPAASADTSSGFSTSRPNNSDAYQAHLNEEERRSRGRGLPCDDYQTYSSNRQLQERQEYERDMRERERIARLYKEDYQRRSMVQDFRRAGSLEPHQGKRQREPSWEYREKPKRQRN</sequence>
<feature type="compositionally biased region" description="Basic and acidic residues" evidence="1">
    <location>
        <begin position="930"/>
        <end position="939"/>
    </location>
</feature>
<feature type="compositionally biased region" description="Low complexity" evidence="1">
    <location>
        <begin position="160"/>
        <end position="176"/>
    </location>
</feature>
<reference evidence="2 3" key="1">
    <citation type="journal article" date="2018" name="Nat. Ecol. Evol.">
        <title>Pezizomycetes genomes reveal the molecular basis of ectomycorrhizal truffle lifestyle.</title>
        <authorList>
            <person name="Murat C."/>
            <person name="Payen T."/>
            <person name="Noel B."/>
            <person name="Kuo A."/>
            <person name="Morin E."/>
            <person name="Chen J."/>
            <person name="Kohler A."/>
            <person name="Krizsan K."/>
            <person name="Balestrini R."/>
            <person name="Da Silva C."/>
            <person name="Montanini B."/>
            <person name="Hainaut M."/>
            <person name="Levati E."/>
            <person name="Barry K.W."/>
            <person name="Belfiori B."/>
            <person name="Cichocki N."/>
            <person name="Clum A."/>
            <person name="Dockter R.B."/>
            <person name="Fauchery L."/>
            <person name="Guy J."/>
            <person name="Iotti M."/>
            <person name="Le Tacon F."/>
            <person name="Lindquist E.A."/>
            <person name="Lipzen A."/>
            <person name="Malagnac F."/>
            <person name="Mello A."/>
            <person name="Molinier V."/>
            <person name="Miyauchi S."/>
            <person name="Poulain J."/>
            <person name="Riccioni C."/>
            <person name="Rubini A."/>
            <person name="Sitrit Y."/>
            <person name="Splivallo R."/>
            <person name="Traeger S."/>
            <person name="Wang M."/>
            <person name="Zifcakova L."/>
            <person name="Wipf D."/>
            <person name="Zambonelli A."/>
            <person name="Paolocci F."/>
            <person name="Nowrousian M."/>
            <person name="Ottonello S."/>
            <person name="Baldrian P."/>
            <person name="Spatafora J.W."/>
            <person name="Henrissat B."/>
            <person name="Nagy L.G."/>
            <person name="Aury J.M."/>
            <person name="Wincker P."/>
            <person name="Grigoriev I.V."/>
            <person name="Bonfante P."/>
            <person name="Martin F.M."/>
        </authorList>
    </citation>
    <scope>NUCLEOTIDE SEQUENCE [LARGE SCALE GENOMIC DNA]</scope>
    <source>
        <strain evidence="2 3">RN42</strain>
    </source>
</reference>
<feature type="region of interest" description="Disordered" evidence="1">
    <location>
        <begin position="800"/>
        <end position="821"/>
    </location>
</feature>
<feature type="region of interest" description="Disordered" evidence="1">
    <location>
        <begin position="148"/>
        <end position="189"/>
    </location>
</feature>
<name>A0A3N4HYM2_ASCIM</name>
<keyword evidence="3" id="KW-1185">Reference proteome</keyword>
<gene>
    <name evidence="2" type="ORF">BJ508DRAFT_328947</name>
</gene>
<dbReference type="AlphaFoldDB" id="A0A3N4HYM2"/>
<feature type="compositionally biased region" description="Low complexity" evidence="1">
    <location>
        <begin position="800"/>
        <end position="815"/>
    </location>
</feature>
<dbReference type="Proteomes" id="UP000275078">
    <property type="component" value="Unassembled WGS sequence"/>
</dbReference>
<feature type="region of interest" description="Disordered" evidence="1">
    <location>
        <begin position="381"/>
        <end position="460"/>
    </location>
</feature>
<feature type="compositionally biased region" description="Polar residues" evidence="1">
    <location>
        <begin position="428"/>
        <end position="445"/>
    </location>
</feature>
<feature type="compositionally biased region" description="Polar residues" evidence="1">
    <location>
        <begin position="386"/>
        <end position="396"/>
    </location>
</feature>